<dbReference type="Pfam" id="PF24883">
    <property type="entry name" value="NPHP3_N"/>
    <property type="match status" value="1"/>
</dbReference>
<dbReference type="SMART" id="SM00248">
    <property type="entry name" value="ANK"/>
    <property type="match status" value="10"/>
</dbReference>
<evidence type="ECO:0000313" key="7">
    <source>
        <dbReference type="Proteomes" id="UP001590951"/>
    </source>
</evidence>
<dbReference type="PANTHER" id="PTHR10039">
    <property type="entry name" value="AMELOGENIN"/>
    <property type="match status" value="1"/>
</dbReference>
<sequence>MWRSIKAAVHKRSASKRREAGEDEAAEPKTSERPGLFVLSNGELNEDESNRESFKVDVVAIHGLNGDAYNTWTHQRTQSLWLKDRLPQDLPGARIYTYGYPSHLLFSRSKAEIRDYAMKLLVCLNSARGGQEKRPIIFIAHSLGGIVCKQALILAYRNTIYSKILESTIGIFFFGTPHRGARGTPDMGIFLGNMVDLCLKGSGSRPFVGGTRSDLLAALNANSPTLRDVAQDFSHLLDRLQIVTLYELEEKVPLGRLIVDQDSAIMAIKGERTIPMHADHTEMCRFAPSDPNYNEVLGVIKEVYSEATSSPSLAESEKMCVRIFNDVDIRDYRSSLPARVAGTCQWVLKHPQYDAWATENQVTMLWITGHPGCGKTILSSYLTEQLGSQGLSASRDPLVCFFFCNDTIENQRDAKAVLRSLIFQILMERRDLIGHVKPLLDYDRNGEHLLKSYDRLWSLFCAIASDVHLGPANIIIDALDECEKTSRNRLVQSIANLIDRLRSTTSRCVRFLITSRPYLTITDCFSNYEPHLLHLEERQEIDADVRLVISQRVEKIAKKTKAKQETIFLLEQSLSKNADRTFLWAKFALDILDEELTTAPEDFHRILEEMPRDLEATYERFLNKVQAGQQEFVTNLLRLMIATFRPLTLDEVSIIDAASKTAETGRRTLAEMERHHLRTNIRADIYNVLGPLVRISDSKVYLVHISLKEFLCTSIRNIPDQRLSTQYHMNMPQANLFLASACMTYLSLDDFSEDLYTKNRSSSSEGSSQPTIHDHEGIEDLDDSMNIFGTLLQDSEELDAGACTTIAQRFSLFEYSATSWARHFAESQDIAPQSVRDLALRLSEKHTTAFSNWFRFLWTTKGINMSFPSDFDALVIAGFFNHHVSLETILNKTPSMNDNSLASALYWASRNGNFHSVLRLLQTAVKPDSKTVDRQSSLCTAAQFGHFDVVKALAADDRVDINFEGKDRRTPLSMAAGIGHTELVRLLLSDERTKADVEDSRGRTPLFWAVDGHHPIVIRYLASDHRVDVNHVDNHGRTPFSWAAEEGNEDVVATLLKIPRTDVDRADNLGRTPLSWAAGRGHTPVIKQLKRSKRLDTTHSHKDHRGRNAISWAAWTGQNDAIKQLIKYKVPGVDEEDESKWTPLFWALEAPNSTTVATLLDTRLVNVNHKDHNGRTALFWAAGYGNREMLQTLLATEGIDAGAMDNEGRTPLGWAVRLGKQGTAALLENSS</sequence>
<dbReference type="SUPFAM" id="SSF48403">
    <property type="entry name" value="Ankyrin repeat"/>
    <property type="match status" value="1"/>
</dbReference>
<keyword evidence="3" id="KW-0040">ANK repeat</keyword>
<feature type="domain" description="NACHT" evidence="5">
    <location>
        <begin position="363"/>
        <end position="517"/>
    </location>
</feature>
<dbReference type="Proteomes" id="UP001590951">
    <property type="component" value="Unassembled WGS sequence"/>
</dbReference>
<dbReference type="InterPro" id="IPR027417">
    <property type="entry name" value="P-loop_NTPase"/>
</dbReference>
<comment type="similarity">
    <text evidence="1">Belongs to the putative lipase ROG1 family.</text>
</comment>
<evidence type="ECO:0000259" key="5">
    <source>
        <dbReference type="PROSITE" id="PS50837"/>
    </source>
</evidence>
<dbReference type="InterPro" id="IPR007751">
    <property type="entry name" value="DUF676_lipase-like"/>
</dbReference>
<dbReference type="InterPro" id="IPR029058">
    <property type="entry name" value="AB_hydrolase_fold"/>
</dbReference>
<gene>
    <name evidence="6" type="ORF">ABVK25_005734</name>
</gene>
<dbReference type="Gene3D" id="3.40.50.1820">
    <property type="entry name" value="alpha/beta hydrolase"/>
    <property type="match status" value="1"/>
</dbReference>
<dbReference type="PROSITE" id="PS50297">
    <property type="entry name" value="ANK_REP_REGION"/>
    <property type="match status" value="1"/>
</dbReference>
<protein>
    <recommendedName>
        <fullName evidence="5">NACHT domain-containing protein</fullName>
    </recommendedName>
</protein>
<name>A0ABR4B869_9LECA</name>
<comment type="caution">
    <text evidence="6">The sequence shown here is derived from an EMBL/GenBank/DDBJ whole genome shotgun (WGS) entry which is preliminary data.</text>
</comment>
<keyword evidence="2" id="KW-0677">Repeat</keyword>
<feature type="compositionally biased region" description="Basic and acidic residues" evidence="4">
    <location>
        <begin position="16"/>
        <end position="32"/>
    </location>
</feature>
<dbReference type="SUPFAM" id="SSF53474">
    <property type="entry name" value="alpha/beta-Hydrolases"/>
    <property type="match status" value="1"/>
</dbReference>
<dbReference type="Gene3D" id="1.25.40.20">
    <property type="entry name" value="Ankyrin repeat-containing domain"/>
    <property type="match status" value="3"/>
</dbReference>
<organism evidence="6 7">
    <name type="scientific">Lepraria finkii</name>
    <dbReference type="NCBI Taxonomy" id="1340010"/>
    <lineage>
        <taxon>Eukaryota</taxon>
        <taxon>Fungi</taxon>
        <taxon>Dikarya</taxon>
        <taxon>Ascomycota</taxon>
        <taxon>Pezizomycotina</taxon>
        <taxon>Lecanoromycetes</taxon>
        <taxon>OSLEUM clade</taxon>
        <taxon>Lecanoromycetidae</taxon>
        <taxon>Lecanorales</taxon>
        <taxon>Lecanorineae</taxon>
        <taxon>Stereocaulaceae</taxon>
        <taxon>Lepraria</taxon>
    </lineage>
</organism>
<dbReference type="Pfam" id="PF12796">
    <property type="entry name" value="Ank_2"/>
    <property type="match status" value="2"/>
</dbReference>
<accession>A0ABR4B869</accession>
<feature type="region of interest" description="Disordered" evidence="4">
    <location>
        <begin position="1"/>
        <end position="36"/>
    </location>
</feature>
<reference evidence="6 7" key="1">
    <citation type="submission" date="2024-09" db="EMBL/GenBank/DDBJ databases">
        <title>Rethinking Asexuality: The Enigmatic Case of Functional Sexual Genes in Lepraria (Stereocaulaceae).</title>
        <authorList>
            <person name="Doellman M."/>
            <person name="Sun Y."/>
            <person name="Barcenas-Pena A."/>
            <person name="Lumbsch H.T."/>
            <person name="Grewe F."/>
        </authorList>
    </citation>
    <scope>NUCLEOTIDE SEQUENCE [LARGE SCALE GENOMIC DNA]</scope>
    <source>
        <strain evidence="6 7">Grewe 0041</strain>
    </source>
</reference>
<dbReference type="PROSITE" id="PS50837">
    <property type="entry name" value="NACHT"/>
    <property type="match status" value="1"/>
</dbReference>
<keyword evidence="7" id="KW-1185">Reference proteome</keyword>
<dbReference type="Pfam" id="PF13637">
    <property type="entry name" value="Ank_4"/>
    <property type="match status" value="1"/>
</dbReference>
<evidence type="ECO:0000256" key="4">
    <source>
        <dbReference type="SAM" id="MobiDB-lite"/>
    </source>
</evidence>
<dbReference type="InterPro" id="IPR002110">
    <property type="entry name" value="Ankyrin_rpt"/>
</dbReference>
<evidence type="ECO:0000256" key="2">
    <source>
        <dbReference type="ARBA" id="ARBA00022737"/>
    </source>
</evidence>
<feature type="repeat" description="ANK" evidence="3">
    <location>
        <begin position="1173"/>
        <end position="1206"/>
    </location>
</feature>
<evidence type="ECO:0000256" key="1">
    <source>
        <dbReference type="ARBA" id="ARBA00007920"/>
    </source>
</evidence>
<dbReference type="Pfam" id="PF05057">
    <property type="entry name" value="DUF676"/>
    <property type="match status" value="1"/>
</dbReference>
<dbReference type="PANTHER" id="PTHR10039:SF14">
    <property type="entry name" value="NACHT DOMAIN-CONTAINING PROTEIN"/>
    <property type="match status" value="1"/>
</dbReference>
<dbReference type="InterPro" id="IPR007111">
    <property type="entry name" value="NACHT_NTPase"/>
</dbReference>
<dbReference type="EMBL" id="JBHFEH010000018">
    <property type="protein sequence ID" value="KAL2053805.1"/>
    <property type="molecule type" value="Genomic_DNA"/>
</dbReference>
<evidence type="ECO:0000313" key="6">
    <source>
        <dbReference type="EMBL" id="KAL2053805.1"/>
    </source>
</evidence>
<dbReference type="Gene3D" id="3.40.50.300">
    <property type="entry name" value="P-loop containing nucleotide triphosphate hydrolases"/>
    <property type="match status" value="1"/>
</dbReference>
<dbReference type="InterPro" id="IPR056884">
    <property type="entry name" value="NPHP3-like_N"/>
</dbReference>
<proteinExistence type="inferred from homology"/>
<dbReference type="SUPFAM" id="SSF52540">
    <property type="entry name" value="P-loop containing nucleoside triphosphate hydrolases"/>
    <property type="match status" value="1"/>
</dbReference>
<feature type="repeat" description="ANK" evidence="3">
    <location>
        <begin position="967"/>
        <end position="989"/>
    </location>
</feature>
<dbReference type="InterPro" id="IPR036770">
    <property type="entry name" value="Ankyrin_rpt-contain_sf"/>
</dbReference>
<dbReference type="PROSITE" id="PS50088">
    <property type="entry name" value="ANK_REPEAT"/>
    <property type="match status" value="2"/>
</dbReference>
<evidence type="ECO:0000256" key="3">
    <source>
        <dbReference type="PROSITE-ProRule" id="PRU00023"/>
    </source>
</evidence>